<sequence length="399" mass="45213">MFSQFKKIIKPLGVLALLHFVKCDSSGSMTEGKSKVLTQNTFSEEVPKNNYFIMFYAPWCGHCKNLHPIWEELADMLNDSEDSRVTIGQVDCTVEKQLCADQEITGYPTLKFFKKGSESEASKFRGTRDLPTLTNFINEQISETPKEPSDKPIVNEGLVELTEESFEKYVSLGNHFVKFYAPWCGHCQSLAPVWQELASHFKTEEDVSIAKIDCTQHRSICQSFDIKSYPTLLWIESGKKLDKFQGSRTLETLVNYVSKMKGPLNKKADSPDAENASEVPVKPEPVVSLTSENFNDVIKSGTVFIKFFAPWCGHCKRLAPTWEELGTKLLDNKHGIVIAKVDCTQELSKDLCNQEGVDGFPSIYVYKNGVRTAEYNGSRDLEELYQFILKHKVESHDEL</sequence>
<dbReference type="InterPro" id="IPR005788">
    <property type="entry name" value="PDI_thioredoxin-like_dom"/>
</dbReference>
<reference evidence="9" key="1">
    <citation type="submission" date="2025-08" db="UniProtKB">
        <authorList>
            <consortium name="RefSeq"/>
        </authorList>
    </citation>
    <scope>IDENTIFICATION</scope>
</reference>
<feature type="signal peptide" evidence="6">
    <location>
        <begin position="1"/>
        <end position="23"/>
    </location>
</feature>
<gene>
    <name evidence="9" type="primary">LOC103515126</name>
</gene>
<keyword evidence="3" id="KW-0677">Repeat</keyword>
<comment type="similarity">
    <text evidence="1 5">Belongs to the protein disulfide isomerase family.</text>
</comment>
<dbReference type="PANTHER" id="PTHR45672:SF3">
    <property type="entry name" value="THIOREDOXIN DOMAIN-CONTAINING PROTEIN 5"/>
    <property type="match status" value="1"/>
</dbReference>
<evidence type="ECO:0000259" key="7">
    <source>
        <dbReference type="PROSITE" id="PS51352"/>
    </source>
</evidence>
<name>A0A1S3DB21_DIACI</name>
<dbReference type="InterPro" id="IPR013766">
    <property type="entry name" value="Thioredoxin_domain"/>
</dbReference>
<dbReference type="InterPro" id="IPR036249">
    <property type="entry name" value="Thioredoxin-like_sf"/>
</dbReference>
<dbReference type="CTD" id="32124"/>
<protein>
    <submittedName>
        <fullName evidence="9">Thioredoxin domain-containing protein 5 homolog</fullName>
    </submittedName>
</protein>
<dbReference type="Proteomes" id="UP000079169">
    <property type="component" value="Unplaced"/>
</dbReference>
<evidence type="ECO:0000256" key="2">
    <source>
        <dbReference type="ARBA" id="ARBA00022729"/>
    </source>
</evidence>
<evidence type="ECO:0000313" key="9">
    <source>
        <dbReference type="RefSeq" id="XP_008478267.1"/>
    </source>
</evidence>
<dbReference type="GeneID" id="103515126"/>
<dbReference type="PROSITE" id="PS00194">
    <property type="entry name" value="THIOREDOXIN_1"/>
    <property type="match status" value="3"/>
</dbReference>
<proteinExistence type="inferred from homology"/>
<evidence type="ECO:0000256" key="3">
    <source>
        <dbReference type="ARBA" id="ARBA00022737"/>
    </source>
</evidence>
<evidence type="ECO:0000313" key="8">
    <source>
        <dbReference type="Proteomes" id="UP000079169"/>
    </source>
</evidence>
<keyword evidence="4" id="KW-0676">Redox-active center</keyword>
<keyword evidence="2 6" id="KW-0732">Signal</keyword>
<feature type="domain" description="Thioredoxin" evidence="7">
    <location>
        <begin position="16"/>
        <end position="142"/>
    </location>
</feature>
<evidence type="ECO:0000256" key="6">
    <source>
        <dbReference type="SAM" id="SignalP"/>
    </source>
</evidence>
<dbReference type="GO" id="GO:0005783">
    <property type="term" value="C:endoplasmic reticulum"/>
    <property type="evidence" value="ECO:0007669"/>
    <property type="project" value="TreeGrafter"/>
</dbReference>
<evidence type="ECO:0000256" key="4">
    <source>
        <dbReference type="ARBA" id="ARBA00023284"/>
    </source>
</evidence>
<dbReference type="KEGG" id="dci:103515126"/>
<feature type="chain" id="PRO_5010215430" evidence="6">
    <location>
        <begin position="24"/>
        <end position="399"/>
    </location>
</feature>
<dbReference type="OrthoDB" id="71336at2759"/>
<dbReference type="NCBIfam" id="TIGR01126">
    <property type="entry name" value="pdi_dom"/>
    <property type="match status" value="3"/>
</dbReference>
<evidence type="ECO:0000256" key="1">
    <source>
        <dbReference type="ARBA" id="ARBA00006347"/>
    </source>
</evidence>
<organism evidence="8 9">
    <name type="scientific">Diaphorina citri</name>
    <name type="common">Asian citrus psyllid</name>
    <dbReference type="NCBI Taxonomy" id="121845"/>
    <lineage>
        <taxon>Eukaryota</taxon>
        <taxon>Metazoa</taxon>
        <taxon>Ecdysozoa</taxon>
        <taxon>Arthropoda</taxon>
        <taxon>Hexapoda</taxon>
        <taxon>Insecta</taxon>
        <taxon>Pterygota</taxon>
        <taxon>Neoptera</taxon>
        <taxon>Paraneoptera</taxon>
        <taxon>Hemiptera</taxon>
        <taxon>Sternorrhyncha</taxon>
        <taxon>Psylloidea</taxon>
        <taxon>Psyllidae</taxon>
        <taxon>Diaphorininae</taxon>
        <taxon>Diaphorina</taxon>
    </lineage>
</organism>
<feature type="domain" description="Thioredoxin" evidence="7">
    <location>
        <begin position="147"/>
        <end position="261"/>
    </location>
</feature>
<dbReference type="PRINTS" id="PR00421">
    <property type="entry name" value="THIOREDOXIN"/>
</dbReference>
<dbReference type="PANTHER" id="PTHR45672">
    <property type="entry name" value="PROTEIN DISULFIDE-ISOMERASE C17H9.14C-RELATED"/>
    <property type="match status" value="1"/>
</dbReference>
<dbReference type="RefSeq" id="XP_008478267.1">
    <property type="nucleotide sequence ID" value="XM_008480045.3"/>
</dbReference>
<dbReference type="OMA" id="TKHQTLC"/>
<dbReference type="GO" id="GO:0003756">
    <property type="term" value="F:protein disulfide isomerase activity"/>
    <property type="evidence" value="ECO:0007669"/>
    <property type="project" value="InterPro"/>
</dbReference>
<keyword evidence="8" id="KW-1185">Reference proteome</keyword>
<feature type="domain" description="Thioredoxin" evidence="7">
    <location>
        <begin position="262"/>
        <end position="393"/>
    </location>
</feature>
<evidence type="ECO:0000256" key="5">
    <source>
        <dbReference type="RuleBase" id="RU004208"/>
    </source>
</evidence>
<dbReference type="AlphaFoldDB" id="A0A1S3DB21"/>
<dbReference type="Pfam" id="PF00085">
    <property type="entry name" value="Thioredoxin"/>
    <property type="match status" value="3"/>
</dbReference>
<dbReference type="Gene3D" id="3.40.30.10">
    <property type="entry name" value="Glutaredoxin"/>
    <property type="match status" value="3"/>
</dbReference>
<dbReference type="InterPro" id="IPR017937">
    <property type="entry name" value="Thioredoxin_CS"/>
</dbReference>
<dbReference type="STRING" id="121845.A0A1S3DB21"/>
<dbReference type="PaxDb" id="121845-A0A1S3DB21"/>
<accession>A0A1S3DB21</accession>
<dbReference type="GO" id="GO:0006457">
    <property type="term" value="P:protein folding"/>
    <property type="evidence" value="ECO:0007669"/>
    <property type="project" value="TreeGrafter"/>
</dbReference>
<dbReference type="SUPFAM" id="SSF52833">
    <property type="entry name" value="Thioredoxin-like"/>
    <property type="match status" value="3"/>
</dbReference>
<dbReference type="PROSITE" id="PS51352">
    <property type="entry name" value="THIOREDOXIN_2"/>
    <property type="match status" value="3"/>
</dbReference>
<dbReference type="InterPro" id="IPR051063">
    <property type="entry name" value="PDI"/>
</dbReference>